<gene>
    <name evidence="2" type="primary">yhbS</name>
    <name evidence="2" type="ORF">GCM10011591_23130</name>
</gene>
<dbReference type="CDD" id="cd04301">
    <property type="entry name" value="NAT_SF"/>
    <property type="match status" value="1"/>
</dbReference>
<dbReference type="PROSITE" id="PS51186">
    <property type="entry name" value="GNAT"/>
    <property type="match status" value="1"/>
</dbReference>
<dbReference type="InterPro" id="IPR000182">
    <property type="entry name" value="GNAT_dom"/>
</dbReference>
<dbReference type="GO" id="GO:0016747">
    <property type="term" value="F:acyltransferase activity, transferring groups other than amino-acyl groups"/>
    <property type="evidence" value="ECO:0007669"/>
    <property type="project" value="InterPro"/>
</dbReference>
<reference evidence="2" key="2">
    <citation type="submission" date="2020-09" db="EMBL/GenBank/DDBJ databases">
        <authorList>
            <person name="Sun Q."/>
            <person name="Zhou Y."/>
        </authorList>
    </citation>
    <scope>NUCLEOTIDE SEQUENCE</scope>
    <source>
        <strain evidence="2">CGMCC 4.7278</strain>
    </source>
</reference>
<dbReference type="EMBL" id="BMMW01000002">
    <property type="protein sequence ID" value="GGK50965.1"/>
    <property type="molecule type" value="Genomic_DNA"/>
</dbReference>
<dbReference type="Pfam" id="PF00583">
    <property type="entry name" value="Acetyltransf_1"/>
    <property type="match status" value="1"/>
</dbReference>
<organism evidence="2 3">
    <name type="scientific">Nocardia camponoti</name>
    <dbReference type="NCBI Taxonomy" id="1616106"/>
    <lineage>
        <taxon>Bacteria</taxon>
        <taxon>Bacillati</taxon>
        <taxon>Actinomycetota</taxon>
        <taxon>Actinomycetes</taxon>
        <taxon>Mycobacteriales</taxon>
        <taxon>Nocardiaceae</taxon>
        <taxon>Nocardia</taxon>
    </lineage>
</organism>
<dbReference type="InterPro" id="IPR016181">
    <property type="entry name" value="Acyl_CoA_acyltransferase"/>
</dbReference>
<comment type="caution">
    <text evidence="2">The sequence shown here is derived from an EMBL/GenBank/DDBJ whole genome shotgun (WGS) entry which is preliminary data.</text>
</comment>
<dbReference type="AlphaFoldDB" id="A0A917QIS4"/>
<name>A0A917QIS4_9NOCA</name>
<protein>
    <submittedName>
        <fullName evidence="2">N-acetyltransferase</fullName>
    </submittedName>
</protein>
<evidence type="ECO:0000313" key="2">
    <source>
        <dbReference type="EMBL" id="GGK50965.1"/>
    </source>
</evidence>
<evidence type="ECO:0000259" key="1">
    <source>
        <dbReference type="PROSITE" id="PS51186"/>
    </source>
</evidence>
<dbReference type="Gene3D" id="3.40.630.30">
    <property type="match status" value="1"/>
</dbReference>
<dbReference type="Proteomes" id="UP000612956">
    <property type="component" value="Unassembled WGS sequence"/>
</dbReference>
<sequence length="175" mass="18868">MLIRREKPEDAAAIAEIHRQAFAPHYADDPAVIEPPEVDLVAKLRADEAWMPTLSFVASRYDRIVGHVTLTRAGIGPFPVLALGPLGVLPGYQKSGIGSALVHAALGAADALDQPIIGLVGDPAYYSRFGFVPGSRLGITPDVADWAQHFQVRALTAYDGALTGEFRYPTPFYEL</sequence>
<feature type="domain" description="N-acetyltransferase" evidence="1">
    <location>
        <begin position="1"/>
        <end position="152"/>
    </location>
</feature>
<dbReference type="RefSeq" id="WP_188828903.1">
    <property type="nucleotide sequence ID" value="NZ_BMMW01000002.1"/>
</dbReference>
<proteinExistence type="predicted"/>
<accession>A0A917QIS4</accession>
<reference evidence="2" key="1">
    <citation type="journal article" date="2014" name="Int. J. Syst. Evol. Microbiol.">
        <title>Complete genome sequence of Corynebacterium casei LMG S-19264T (=DSM 44701T), isolated from a smear-ripened cheese.</title>
        <authorList>
            <consortium name="US DOE Joint Genome Institute (JGI-PGF)"/>
            <person name="Walter F."/>
            <person name="Albersmeier A."/>
            <person name="Kalinowski J."/>
            <person name="Ruckert C."/>
        </authorList>
    </citation>
    <scope>NUCLEOTIDE SEQUENCE</scope>
    <source>
        <strain evidence="2">CGMCC 4.7278</strain>
    </source>
</reference>
<evidence type="ECO:0000313" key="3">
    <source>
        <dbReference type="Proteomes" id="UP000612956"/>
    </source>
</evidence>
<keyword evidence="3" id="KW-1185">Reference proteome</keyword>
<dbReference type="SUPFAM" id="SSF55729">
    <property type="entry name" value="Acyl-CoA N-acyltransferases (Nat)"/>
    <property type="match status" value="1"/>
</dbReference>